<evidence type="ECO:0000259" key="6">
    <source>
        <dbReference type="Pfam" id="PF00125"/>
    </source>
</evidence>
<dbReference type="GO" id="GO:0006355">
    <property type="term" value="P:regulation of DNA-templated transcription"/>
    <property type="evidence" value="ECO:0007669"/>
    <property type="project" value="TreeGrafter"/>
</dbReference>
<evidence type="ECO:0000256" key="2">
    <source>
        <dbReference type="ARBA" id="ARBA00023015"/>
    </source>
</evidence>
<evidence type="ECO:0000313" key="7">
    <source>
        <dbReference type="EMBL" id="KAH9290273.1"/>
    </source>
</evidence>
<dbReference type="AlphaFoldDB" id="A0AA38F5E8"/>
<dbReference type="PANTHER" id="PTHR10252">
    <property type="entry name" value="HISTONE-LIKE TRANSCRIPTION FACTOR CCAAT-RELATED"/>
    <property type="match status" value="1"/>
</dbReference>
<reference evidence="7 8" key="1">
    <citation type="journal article" date="2021" name="Nat. Plants">
        <title>The Taxus genome provides insights into paclitaxel biosynthesis.</title>
        <authorList>
            <person name="Xiong X."/>
            <person name="Gou J."/>
            <person name="Liao Q."/>
            <person name="Li Y."/>
            <person name="Zhou Q."/>
            <person name="Bi G."/>
            <person name="Li C."/>
            <person name="Du R."/>
            <person name="Wang X."/>
            <person name="Sun T."/>
            <person name="Guo L."/>
            <person name="Liang H."/>
            <person name="Lu P."/>
            <person name="Wu Y."/>
            <person name="Zhang Z."/>
            <person name="Ro D.K."/>
            <person name="Shang Y."/>
            <person name="Huang S."/>
            <person name="Yan J."/>
        </authorList>
    </citation>
    <scope>NUCLEOTIDE SEQUENCE [LARGE SCALE GENOMIC DNA]</scope>
    <source>
        <strain evidence="7">Ta-2019</strain>
    </source>
</reference>
<dbReference type="Gene3D" id="1.10.20.10">
    <property type="entry name" value="Histone, subunit A"/>
    <property type="match status" value="1"/>
</dbReference>
<evidence type="ECO:0000313" key="8">
    <source>
        <dbReference type="Proteomes" id="UP000824469"/>
    </source>
</evidence>
<accession>A0AA38F5E8</accession>
<dbReference type="GO" id="GO:0000976">
    <property type="term" value="F:transcription cis-regulatory region binding"/>
    <property type="evidence" value="ECO:0007669"/>
    <property type="project" value="TreeGrafter"/>
</dbReference>
<dbReference type="GO" id="GO:0046982">
    <property type="term" value="F:protein heterodimerization activity"/>
    <property type="evidence" value="ECO:0007669"/>
    <property type="project" value="InterPro"/>
</dbReference>
<comment type="caution">
    <text evidence="7">The sequence shown here is derived from an EMBL/GenBank/DDBJ whole genome shotgun (WGS) entry which is preliminary data.</text>
</comment>
<dbReference type="PANTHER" id="PTHR10252:SF54">
    <property type="entry name" value="CHROMATIN ACCESSIBILITY COMPLEX PROTEIN 1"/>
    <property type="match status" value="1"/>
</dbReference>
<sequence>MISAEAPVLFSKACELFILELTLRSWLHTEENKRRTLQRNDIAGAVNRGDILDFLVDIVRRDDIKDEQYGGHWTELPHVESMPYGNIPFQFMTAQPYQHNLHPHAMAYTQAMSQQLMSQEPLMPEQHLMYQAPQVIEII</sequence>
<comment type="subcellular location">
    <subcellularLocation>
        <location evidence="1">Nucleus</location>
    </subcellularLocation>
</comment>
<keyword evidence="8" id="KW-1185">Reference proteome</keyword>
<dbReference type="EMBL" id="JAHRHJ020003813">
    <property type="protein sequence ID" value="KAH9290273.1"/>
    <property type="molecule type" value="Genomic_DNA"/>
</dbReference>
<dbReference type="Pfam" id="PF00125">
    <property type="entry name" value="Histone"/>
    <property type="match status" value="1"/>
</dbReference>
<protein>
    <recommendedName>
        <fullName evidence="6">Core Histone H2A/H2B/H3 domain-containing protein</fullName>
    </recommendedName>
</protein>
<evidence type="ECO:0000256" key="5">
    <source>
        <dbReference type="ARBA" id="ARBA00038129"/>
    </source>
</evidence>
<gene>
    <name evidence="7" type="ORF">KI387_034390</name>
</gene>
<evidence type="ECO:0000256" key="3">
    <source>
        <dbReference type="ARBA" id="ARBA00023163"/>
    </source>
</evidence>
<dbReference type="InterPro" id="IPR050568">
    <property type="entry name" value="Transcr_DNA_Rep_Reg"/>
</dbReference>
<dbReference type="SUPFAM" id="SSF47113">
    <property type="entry name" value="Histone-fold"/>
    <property type="match status" value="1"/>
</dbReference>
<name>A0AA38F5E8_TAXCH</name>
<dbReference type="InterPro" id="IPR007125">
    <property type="entry name" value="H2A/H2B/H3"/>
</dbReference>
<dbReference type="CDD" id="cd22908">
    <property type="entry name" value="HFD_NFYC-like"/>
    <property type="match status" value="1"/>
</dbReference>
<keyword evidence="4" id="KW-0539">Nucleus</keyword>
<keyword evidence="3" id="KW-0804">Transcription</keyword>
<evidence type="ECO:0000256" key="1">
    <source>
        <dbReference type="ARBA" id="ARBA00004123"/>
    </source>
</evidence>
<dbReference type="GO" id="GO:0005634">
    <property type="term" value="C:nucleus"/>
    <property type="evidence" value="ECO:0007669"/>
    <property type="project" value="UniProtKB-SubCell"/>
</dbReference>
<evidence type="ECO:0000256" key="4">
    <source>
        <dbReference type="ARBA" id="ARBA00023242"/>
    </source>
</evidence>
<keyword evidence="2" id="KW-0805">Transcription regulation</keyword>
<dbReference type="Proteomes" id="UP000824469">
    <property type="component" value="Unassembled WGS sequence"/>
</dbReference>
<feature type="domain" description="Core Histone H2A/H2B/H3" evidence="6">
    <location>
        <begin position="1"/>
        <end position="46"/>
    </location>
</feature>
<dbReference type="OMA" id="HIHEFRQ"/>
<comment type="similarity">
    <text evidence="5">Belongs to the NFYC/HAP5 subunit family.</text>
</comment>
<dbReference type="InterPro" id="IPR009072">
    <property type="entry name" value="Histone-fold"/>
</dbReference>
<proteinExistence type="inferred from homology"/>
<organism evidence="7 8">
    <name type="scientific">Taxus chinensis</name>
    <name type="common">Chinese yew</name>
    <name type="synonym">Taxus wallichiana var. chinensis</name>
    <dbReference type="NCBI Taxonomy" id="29808"/>
    <lineage>
        <taxon>Eukaryota</taxon>
        <taxon>Viridiplantae</taxon>
        <taxon>Streptophyta</taxon>
        <taxon>Embryophyta</taxon>
        <taxon>Tracheophyta</taxon>
        <taxon>Spermatophyta</taxon>
        <taxon>Pinopsida</taxon>
        <taxon>Pinidae</taxon>
        <taxon>Conifers II</taxon>
        <taxon>Cupressales</taxon>
        <taxon>Taxaceae</taxon>
        <taxon>Taxus</taxon>
    </lineage>
</organism>